<gene>
    <name evidence="1" type="ORF">SDC9_150851</name>
</gene>
<protein>
    <submittedName>
        <fullName evidence="1">Uncharacterized protein</fullName>
    </submittedName>
</protein>
<sequence>MGNHNQNDQFTQFNLIDNQIGIFDIIDTDVRDGGFFFFAHLKELQIIAEQINRRFIAGIETNGIDKAITDVDFTAGHFHAVMRFILKLQVIIGENFFGFA</sequence>
<dbReference type="EMBL" id="VSSQ01049543">
    <property type="protein sequence ID" value="MPN03620.1"/>
    <property type="molecule type" value="Genomic_DNA"/>
</dbReference>
<organism evidence="1">
    <name type="scientific">bioreactor metagenome</name>
    <dbReference type="NCBI Taxonomy" id="1076179"/>
    <lineage>
        <taxon>unclassified sequences</taxon>
        <taxon>metagenomes</taxon>
        <taxon>ecological metagenomes</taxon>
    </lineage>
</organism>
<evidence type="ECO:0000313" key="1">
    <source>
        <dbReference type="EMBL" id="MPN03620.1"/>
    </source>
</evidence>
<accession>A0A645EQJ0</accession>
<reference evidence="1" key="1">
    <citation type="submission" date="2019-08" db="EMBL/GenBank/DDBJ databases">
        <authorList>
            <person name="Kucharzyk K."/>
            <person name="Murdoch R.W."/>
            <person name="Higgins S."/>
            <person name="Loffler F."/>
        </authorList>
    </citation>
    <scope>NUCLEOTIDE SEQUENCE</scope>
</reference>
<proteinExistence type="predicted"/>
<comment type="caution">
    <text evidence="1">The sequence shown here is derived from an EMBL/GenBank/DDBJ whole genome shotgun (WGS) entry which is preliminary data.</text>
</comment>
<dbReference type="AlphaFoldDB" id="A0A645EQJ0"/>
<name>A0A645EQJ0_9ZZZZ</name>